<dbReference type="Gene3D" id="3.50.20.10">
    <property type="entry name" value="Pyruvoyl-Dependent Histidine Decarboxylase, subunit B"/>
    <property type="match status" value="1"/>
</dbReference>
<comment type="subunit">
    <text evidence="6">The proenzyme is a hexamer of identical pi chains; each pi chain monomer is cleaved to form a small (or beta) chain and a large (or alpha) chain by non-hydrolytic self-catalysis.</text>
</comment>
<accession>A0ABU2X794</accession>
<evidence type="ECO:0000256" key="3">
    <source>
        <dbReference type="ARBA" id="ARBA00023239"/>
    </source>
</evidence>
<dbReference type="Gene3D" id="4.10.510.10">
    <property type="entry name" value="Pyruvoyl-Dependent Histidine Decarboxylas, subunit A"/>
    <property type="match status" value="1"/>
</dbReference>
<comment type="caution">
    <text evidence="7">The sequence shown here is derived from an EMBL/GenBank/DDBJ whole genome shotgun (WGS) entry which is preliminary data.</text>
</comment>
<proteinExistence type="predicted"/>
<dbReference type="RefSeq" id="WP_311722077.1">
    <property type="nucleotide sequence ID" value="NZ_JAVRFD010000001.1"/>
</dbReference>
<keyword evidence="2 6" id="KW-0210">Decarboxylase</keyword>
<comment type="cofactor">
    <cofactor evidence="1 6">
        <name>pyruvate</name>
        <dbReference type="ChEBI" id="CHEBI:15361"/>
    </cofactor>
</comment>
<evidence type="ECO:0000256" key="4">
    <source>
        <dbReference type="ARBA" id="ARBA00023317"/>
    </source>
</evidence>
<organism evidence="7 8">
    <name type="scientific">Streptomyces lonegramiae</name>
    <dbReference type="NCBI Taxonomy" id="3075524"/>
    <lineage>
        <taxon>Bacteria</taxon>
        <taxon>Bacillati</taxon>
        <taxon>Actinomycetota</taxon>
        <taxon>Actinomycetes</taxon>
        <taxon>Kitasatosporales</taxon>
        <taxon>Streptomycetaceae</taxon>
        <taxon>Streptomyces</taxon>
    </lineage>
</organism>
<evidence type="ECO:0000313" key="7">
    <source>
        <dbReference type="EMBL" id="MDT0541794.1"/>
    </source>
</evidence>
<dbReference type="PIRSF" id="PIRSF001341">
    <property type="entry name" value="His_decarboxylas"/>
    <property type="match status" value="1"/>
</dbReference>
<keyword evidence="6" id="KW-0865">Zymogen</keyword>
<dbReference type="SFLD" id="SFLDS00055">
    <property type="entry name" value="Pyruvoyl-Dependent_Histidine/A"/>
    <property type="match status" value="1"/>
</dbReference>
<dbReference type="SUPFAM" id="SSF56271">
    <property type="entry name" value="Pyruvoyl-dependent histidine and arginine decarboxylases"/>
    <property type="match status" value="1"/>
</dbReference>
<dbReference type="EMBL" id="JAVRFD010000001">
    <property type="protein sequence ID" value="MDT0541794.1"/>
    <property type="molecule type" value="Genomic_DNA"/>
</dbReference>
<name>A0ABU2X794_9ACTN</name>
<evidence type="ECO:0000256" key="5">
    <source>
        <dbReference type="ARBA" id="ARBA00047889"/>
    </source>
</evidence>
<evidence type="ECO:0000256" key="1">
    <source>
        <dbReference type="ARBA" id="ARBA00001928"/>
    </source>
</evidence>
<dbReference type="InterPro" id="IPR003427">
    <property type="entry name" value="His_de-COase_proenz"/>
</dbReference>
<keyword evidence="3 6" id="KW-0456">Lyase</keyword>
<dbReference type="InterPro" id="IPR016105">
    <property type="entry name" value="Pyr-dep_his/arg-deCO2ase_sand"/>
</dbReference>
<evidence type="ECO:0000256" key="6">
    <source>
        <dbReference type="PIRNR" id="PIRNR001341"/>
    </source>
</evidence>
<dbReference type="InterPro" id="IPR016104">
    <property type="entry name" value="Pyr-dep_his/arg-deCO2ase"/>
</dbReference>
<dbReference type="InterPro" id="IPR016106">
    <property type="entry name" value="Pyr-dep_his-deCO2ase_N"/>
</dbReference>
<evidence type="ECO:0000313" key="8">
    <source>
        <dbReference type="Proteomes" id="UP001180754"/>
    </source>
</evidence>
<protein>
    <recommendedName>
        <fullName evidence="6">Histidine decarboxylase proenzyme</fullName>
    </recommendedName>
</protein>
<keyword evidence="4 6" id="KW-0670">Pyruvate</keyword>
<gene>
    <name evidence="7" type="ORF">RND15_03555</name>
</gene>
<dbReference type="Proteomes" id="UP001180754">
    <property type="component" value="Unassembled WGS sequence"/>
</dbReference>
<keyword evidence="8" id="KW-1185">Reference proteome</keyword>
<sequence>MPNNPTPGDIKSVVRNAIGPMEEYAMGYLNPVGTNPAPTPSSQGTGYIATMKLSVGTVKIDEADILDEGTENIVSYDRCEATDANISQINMGTASSFCGLNGALWGYHLAEAELPKTPVFTVPANGGGSKSLDVYDATPLLDATYRLFGTVDVPRHPPLPGAHVICANKSVTVRGPSYAWAFIAIAIADDPTESNLFIEDCGEFPARPYETNGTKTVFPTGDQVKDLLLKHEWAVAKSVQMCGADYRKKAYSKMFAVSRAVYAAPGEVGSALACAPYVLLAQNDLPTKWTTDKLVDSDLATWQSARWSDKLPDYPYPDRSVVGAPKEQP</sequence>
<evidence type="ECO:0000256" key="2">
    <source>
        <dbReference type="ARBA" id="ARBA00022793"/>
    </source>
</evidence>
<reference evidence="7" key="1">
    <citation type="submission" date="2024-05" db="EMBL/GenBank/DDBJ databases">
        <title>30 novel species of actinomycetes from the DSMZ collection.</title>
        <authorList>
            <person name="Nouioui I."/>
        </authorList>
    </citation>
    <scope>NUCLEOTIDE SEQUENCE</scope>
    <source>
        <strain evidence="7">DSM 41529</strain>
    </source>
</reference>
<dbReference type="Pfam" id="PF02329">
    <property type="entry name" value="HDC"/>
    <property type="match status" value="1"/>
</dbReference>
<comment type="catalytic activity">
    <reaction evidence="5">
        <text>L-histidine + H(+) = histamine + CO2</text>
        <dbReference type="Rhea" id="RHEA:20840"/>
        <dbReference type="ChEBI" id="CHEBI:15378"/>
        <dbReference type="ChEBI" id="CHEBI:16526"/>
        <dbReference type="ChEBI" id="CHEBI:57595"/>
        <dbReference type="ChEBI" id="CHEBI:58432"/>
        <dbReference type="EC" id="4.1.1.22"/>
    </reaction>
</comment>